<sequence length="64" mass="7379">MNQFLLLPDQAEIYTKVKMNSLRLMMSASMVTGSSMDYKKVFTEGDAAYFILNRKKNPTLHETE</sequence>
<gene>
    <name evidence="1" type="ORF">J1899_16720</name>
</gene>
<accession>A0ABX8FAR3</accession>
<evidence type="ECO:0000313" key="1">
    <source>
        <dbReference type="EMBL" id="QVY60637.1"/>
    </source>
</evidence>
<organism evidence="1 2">
    <name type="scientific">Cytobacillus gottheilii</name>
    <dbReference type="NCBI Taxonomy" id="859144"/>
    <lineage>
        <taxon>Bacteria</taxon>
        <taxon>Bacillati</taxon>
        <taxon>Bacillota</taxon>
        <taxon>Bacilli</taxon>
        <taxon>Bacillales</taxon>
        <taxon>Bacillaceae</taxon>
        <taxon>Cytobacillus</taxon>
    </lineage>
</organism>
<dbReference type="Proteomes" id="UP000679247">
    <property type="component" value="Chromosome"/>
</dbReference>
<keyword evidence="2" id="KW-1185">Reference proteome</keyword>
<evidence type="ECO:0000313" key="2">
    <source>
        <dbReference type="Proteomes" id="UP000679247"/>
    </source>
</evidence>
<name>A0ABX8FAR3_9BACI</name>
<dbReference type="EMBL" id="CP071709">
    <property type="protein sequence ID" value="QVY60637.1"/>
    <property type="molecule type" value="Genomic_DNA"/>
</dbReference>
<reference evidence="1 2" key="1">
    <citation type="submission" date="2021-03" db="EMBL/GenBank/DDBJ databases">
        <title>The first data on the complete genome of the tetrodotoxin-producing bacterium.</title>
        <authorList>
            <person name="Melnikova D.I."/>
            <person name="Nijland R."/>
            <person name="Magarlamov T.Y."/>
        </authorList>
    </citation>
    <scope>NUCLEOTIDE SEQUENCE [LARGE SCALE GENOMIC DNA]</scope>
    <source>
        <strain evidence="1 2">1839</strain>
    </source>
</reference>
<proteinExistence type="predicted"/>
<dbReference type="RefSeq" id="WP_066443055.1">
    <property type="nucleotide sequence ID" value="NZ_CP071709.1"/>
</dbReference>
<protein>
    <submittedName>
        <fullName evidence="1">Uncharacterized protein</fullName>
    </submittedName>
</protein>